<dbReference type="InterPro" id="IPR006195">
    <property type="entry name" value="aa-tRNA-synth_II"/>
</dbReference>
<name>A0ABU9UD51_9SPIR</name>
<dbReference type="Proteomes" id="UP001466331">
    <property type="component" value="Unassembled WGS sequence"/>
</dbReference>
<dbReference type="Gene3D" id="3.30.930.10">
    <property type="entry name" value="Bira Bifunctional Protein, Domain 2"/>
    <property type="match status" value="1"/>
</dbReference>
<accession>A0ABU9UD51</accession>
<dbReference type="InterPro" id="IPR041715">
    <property type="entry name" value="HisRS-like_core"/>
</dbReference>
<sequence length="345" mass="39756">MKDDKNKTIVFRTPRGTEELFQHEAILHKYAVRKLEDLYIKNRYFPVQTPVFDFFDIYAPLMDQSMISKTYRMVDREGEVLMLRSDITLFIAKQLGTSLTKKDLPVRISYADTILRHEGQEDISRDEFFQAGIELIGIKERNADIEILNLLYDSIKIFKTPFFAIHLGSKKVFDLIFSQIDMSTKKQIKTAILLRNKRALRELLSIGGYTEEEIANIENLVMFVGDSDLFESLLTSLKLDKSIMEECKSLLKTVKQSNIPKENIKIDMSEIGINDYYSGIAFRVYMDGADSEVASGGRYDNLLRYFGLDCPAIGFSIMLRKIESLMQEKEKLLPEGINKTLKESI</sequence>
<dbReference type="InterPro" id="IPR045864">
    <property type="entry name" value="aa-tRNA-synth_II/BPL/LPL"/>
</dbReference>
<dbReference type="PANTHER" id="PTHR43707">
    <property type="entry name" value="HISTIDYL-TRNA SYNTHETASE"/>
    <property type="match status" value="1"/>
</dbReference>
<dbReference type="SUPFAM" id="SSF55681">
    <property type="entry name" value="Class II aaRS and biotin synthetases"/>
    <property type="match status" value="1"/>
</dbReference>
<dbReference type="RefSeq" id="WP_420070043.1">
    <property type="nucleotide sequence ID" value="NZ_JBCHKQ010000004.1"/>
</dbReference>
<keyword evidence="4" id="KW-0328">Glycosyltransferase</keyword>
<dbReference type="PROSITE" id="PS50862">
    <property type="entry name" value="AA_TRNA_LIGASE_II"/>
    <property type="match status" value="1"/>
</dbReference>
<evidence type="ECO:0000313" key="4">
    <source>
        <dbReference type="EMBL" id="MEM5948592.1"/>
    </source>
</evidence>
<organism evidence="4 5">
    <name type="scientific">Rarispira pelagica</name>
    <dbReference type="NCBI Taxonomy" id="3141764"/>
    <lineage>
        <taxon>Bacteria</taxon>
        <taxon>Pseudomonadati</taxon>
        <taxon>Spirochaetota</taxon>
        <taxon>Spirochaetia</taxon>
        <taxon>Winmispirales</taxon>
        <taxon>Winmispiraceae</taxon>
        <taxon>Rarispira</taxon>
    </lineage>
</organism>
<dbReference type="Pfam" id="PF13393">
    <property type="entry name" value="tRNA-synt_His"/>
    <property type="match status" value="1"/>
</dbReference>
<dbReference type="PIRSF" id="PIRSF001549">
    <property type="entry name" value="His-tRNA_synth"/>
    <property type="match status" value="1"/>
</dbReference>
<dbReference type="PANTHER" id="PTHR43707:SF1">
    <property type="entry name" value="HISTIDINE--TRNA LIGASE, MITOCHONDRIAL-RELATED"/>
    <property type="match status" value="1"/>
</dbReference>
<comment type="caution">
    <text evidence="4">The sequence shown here is derived from an EMBL/GenBank/DDBJ whole genome shotgun (WGS) entry which is preliminary data.</text>
</comment>
<proteinExistence type="predicted"/>
<keyword evidence="5" id="KW-1185">Reference proteome</keyword>
<evidence type="ECO:0000313" key="5">
    <source>
        <dbReference type="Proteomes" id="UP001466331"/>
    </source>
</evidence>
<dbReference type="EMBL" id="JBCHKQ010000004">
    <property type="protein sequence ID" value="MEM5948592.1"/>
    <property type="molecule type" value="Genomic_DNA"/>
</dbReference>
<gene>
    <name evidence="4" type="ORF">WKV44_08550</name>
</gene>
<keyword evidence="4" id="KW-0808">Transferase</keyword>
<feature type="domain" description="Aminoacyl-transfer RNA synthetases class-II family profile" evidence="3">
    <location>
        <begin position="27"/>
        <end position="334"/>
    </location>
</feature>
<evidence type="ECO:0000256" key="1">
    <source>
        <dbReference type="ARBA" id="ARBA00011738"/>
    </source>
</evidence>
<evidence type="ECO:0000256" key="2">
    <source>
        <dbReference type="ARBA" id="ARBA00017399"/>
    </source>
</evidence>
<protein>
    <recommendedName>
        <fullName evidence="2">Histidine--tRNA ligase</fullName>
    </recommendedName>
</protein>
<dbReference type="InterPro" id="IPR004516">
    <property type="entry name" value="HisRS/HisZ"/>
</dbReference>
<evidence type="ECO:0000259" key="3">
    <source>
        <dbReference type="PROSITE" id="PS50862"/>
    </source>
</evidence>
<reference evidence="4 5" key="1">
    <citation type="submission" date="2024-03" db="EMBL/GenBank/DDBJ databases">
        <title>Ignisphaera cupida sp. nov., a hyperthermophilic hydrolytic archaeon from a hot spring of Kamchatka, and proposal of Ignisphaeraceae fam. nov.</title>
        <authorList>
            <person name="Podosokorskaya O.A."/>
            <person name="Elcheninov A.G."/>
            <person name="Maltseva A.I."/>
            <person name="Zayulina K.S."/>
            <person name="Novikov A."/>
            <person name="Merkel A.Y."/>
        </authorList>
    </citation>
    <scope>NUCLEOTIDE SEQUENCE [LARGE SCALE GENOMIC DNA]</scope>
    <source>
        <strain evidence="4 5">38H-sp</strain>
    </source>
</reference>
<comment type="subunit">
    <text evidence="1">Homodimer.</text>
</comment>
<dbReference type="GO" id="GO:0016757">
    <property type="term" value="F:glycosyltransferase activity"/>
    <property type="evidence" value="ECO:0007669"/>
    <property type="project" value="UniProtKB-KW"/>
</dbReference>